<dbReference type="SMART" id="SM00893">
    <property type="entry name" value="ETF"/>
    <property type="match status" value="1"/>
</dbReference>
<evidence type="ECO:0000256" key="3">
    <source>
        <dbReference type="ARBA" id="ARBA00011874"/>
    </source>
</evidence>
<keyword evidence="4" id="KW-0813">Transport</keyword>
<dbReference type="InterPro" id="IPR033948">
    <property type="entry name" value="ETF_beta_N"/>
</dbReference>
<dbReference type="PROSITE" id="PS01065">
    <property type="entry name" value="ETF_BETA"/>
    <property type="match status" value="1"/>
</dbReference>
<keyword evidence="8" id="KW-1185">Reference proteome</keyword>
<evidence type="ECO:0000256" key="2">
    <source>
        <dbReference type="ARBA" id="ARBA00007557"/>
    </source>
</evidence>
<organism evidence="7 8">
    <name type="scientific">Mesorhizobium muleiense</name>
    <dbReference type="NCBI Taxonomy" id="1004279"/>
    <lineage>
        <taxon>Bacteria</taxon>
        <taxon>Pseudomonadati</taxon>
        <taxon>Pseudomonadota</taxon>
        <taxon>Alphaproteobacteria</taxon>
        <taxon>Hyphomicrobiales</taxon>
        <taxon>Phyllobacteriaceae</taxon>
        <taxon>Mesorhizobium</taxon>
    </lineage>
</organism>
<dbReference type="SUPFAM" id="SSF52402">
    <property type="entry name" value="Adenine nucleotide alpha hydrolases-like"/>
    <property type="match status" value="1"/>
</dbReference>
<dbReference type="InterPro" id="IPR014730">
    <property type="entry name" value="ETF_a/b_N"/>
</dbReference>
<dbReference type="PANTHER" id="PTHR21294:SF17">
    <property type="entry name" value="PROTEIN FIXA"/>
    <property type="match status" value="1"/>
</dbReference>
<comment type="similarity">
    <text evidence="2">Belongs to the ETF beta-subunit/FixA family.</text>
</comment>
<evidence type="ECO:0000256" key="1">
    <source>
        <dbReference type="ARBA" id="ARBA00003554"/>
    </source>
</evidence>
<name>A0A1G9GR61_9HYPH</name>
<proteinExistence type="inferred from homology"/>
<evidence type="ECO:0000313" key="7">
    <source>
        <dbReference type="EMBL" id="SDL03169.1"/>
    </source>
</evidence>
<comment type="subunit">
    <text evidence="3">FixA and FixB form a heterodimer.</text>
</comment>
<dbReference type="Pfam" id="PF01012">
    <property type="entry name" value="ETF"/>
    <property type="match status" value="1"/>
</dbReference>
<dbReference type="InterPro" id="IPR012255">
    <property type="entry name" value="ETF_b"/>
</dbReference>
<reference evidence="8" key="1">
    <citation type="submission" date="2016-10" db="EMBL/GenBank/DDBJ databases">
        <authorList>
            <person name="Varghese N."/>
            <person name="Submissions S."/>
        </authorList>
    </citation>
    <scope>NUCLEOTIDE SEQUENCE [LARGE SCALE GENOMIC DNA]</scope>
    <source>
        <strain evidence="8">CGMCC 1.11022</strain>
    </source>
</reference>
<feature type="domain" description="Electron transfer flavoprotein alpha/beta-subunit N-terminal" evidence="6">
    <location>
        <begin position="45"/>
        <end position="242"/>
    </location>
</feature>
<dbReference type="Gene3D" id="3.40.50.620">
    <property type="entry name" value="HUPs"/>
    <property type="match status" value="1"/>
</dbReference>
<dbReference type="GO" id="GO:0009055">
    <property type="term" value="F:electron transfer activity"/>
    <property type="evidence" value="ECO:0007669"/>
    <property type="project" value="InterPro"/>
</dbReference>
<dbReference type="PIRSF" id="PIRSF000090">
    <property type="entry name" value="Beta-ETF"/>
    <property type="match status" value="1"/>
</dbReference>
<dbReference type="Proteomes" id="UP000198894">
    <property type="component" value="Unassembled WGS sequence"/>
</dbReference>
<protein>
    <recommendedName>
        <fullName evidence="5">Protein FixA</fullName>
    </recommendedName>
</protein>
<dbReference type="InterPro" id="IPR000049">
    <property type="entry name" value="ET-Flavoprotein_bsu_CS"/>
</dbReference>
<keyword evidence="4" id="KW-0249">Electron transport</keyword>
<dbReference type="CDD" id="cd01714">
    <property type="entry name" value="ETF_beta"/>
    <property type="match status" value="1"/>
</dbReference>
<evidence type="ECO:0000256" key="5">
    <source>
        <dbReference type="ARBA" id="ARBA00040635"/>
    </source>
</evidence>
<accession>A0A1G9GR61</accession>
<dbReference type="AlphaFoldDB" id="A0A1G9GR61"/>
<evidence type="ECO:0000259" key="6">
    <source>
        <dbReference type="SMART" id="SM00893"/>
    </source>
</evidence>
<evidence type="ECO:0000256" key="4">
    <source>
        <dbReference type="ARBA" id="ARBA00022982"/>
    </source>
</evidence>
<evidence type="ECO:0000313" key="8">
    <source>
        <dbReference type="Proteomes" id="UP000198894"/>
    </source>
</evidence>
<dbReference type="EMBL" id="FNEE01000025">
    <property type="protein sequence ID" value="SDL03169.1"/>
    <property type="molecule type" value="Genomic_DNA"/>
</dbReference>
<dbReference type="InterPro" id="IPR014729">
    <property type="entry name" value="Rossmann-like_a/b/a_fold"/>
</dbReference>
<dbReference type="PANTHER" id="PTHR21294">
    <property type="entry name" value="ELECTRON TRANSFER FLAVOPROTEIN BETA-SUBUNIT"/>
    <property type="match status" value="1"/>
</dbReference>
<gene>
    <name evidence="7" type="ORF">SAMN05428953_12556</name>
</gene>
<sequence>MNDAGNEVNRQARIRTGSLEKSPMHIVICIKQVPDSAQIRVHPVTNTIMRQGVPTIINPYDLFALEEALKLRDVHGGEVTVLTMGPPMAEDSLRKALGYGADRAVLLTDRYFAGSDTLATSFALSQAIAKIGETFGRPDIVFTGKQTIDGDTAQVGPGIAKRLNLSQLTYVAKIASIDLKTREIEVARRAEGGTQLLKSRLPCLITMLEDTNEIRRGSLQQALCAARSQVVKWTAADAGIDDLTRCGLRGSPTVVKRVFAPTARAESAAQIDTAEKGLQDIADELIADILTRRPALEHELAFNSGT</sequence>
<comment type="function">
    <text evidence="1">May play a role in a redox process involved in nitrogen fixation.</text>
</comment>